<dbReference type="GO" id="GO:0003677">
    <property type="term" value="F:DNA binding"/>
    <property type="evidence" value="ECO:0007669"/>
    <property type="project" value="UniProtKB-UniRule"/>
</dbReference>
<feature type="domain" description="Core-binding (CB)" evidence="6">
    <location>
        <begin position="2"/>
        <end position="87"/>
    </location>
</feature>
<organism evidence="7 8">
    <name type="scientific">Escherichia coli</name>
    <dbReference type="NCBI Taxonomy" id="562"/>
    <lineage>
        <taxon>Bacteria</taxon>
        <taxon>Pseudomonadati</taxon>
        <taxon>Pseudomonadota</taxon>
        <taxon>Gammaproteobacteria</taxon>
        <taxon>Enterobacterales</taxon>
        <taxon>Enterobacteriaceae</taxon>
        <taxon>Escherichia</taxon>
    </lineage>
</organism>
<dbReference type="Proteomes" id="UP000254716">
    <property type="component" value="Unassembled WGS sequence"/>
</dbReference>
<dbReference type="InterPro" id="IPR011010">
    <property type="entry name" value="DNA_brk_join_enz"/>
</dbReference>
<gene>
    <name evidence="7" type="primary">xerD</name>
    <name evidence="7" type="ORF">NCTC9081_06003</name>
</gene>
<dbReference type="GO" id="GO:0015074">
    <property type="term" value="P:DNA integration"/>
    <property type="evidence" value="ECO:0007669"/>
    <property type="project" value="UniProtKB-KW"/>
</dbReference>
<dbReference type="AlphaFoldDB" id="A0A376W8J6"/>
<feature type="domain" description="Tyr recombinase" evidence="5">
    <location>
        <begin position="108"/>
        <end position="309"/>
    </location>
</feature>
<evidence type="ECO:0000256" key="3">
    <source>
        <dbReference type="ARBA" id="ARBA00023172"/>
    </source>
</evidence>
<reference evidence="7 8" key="1">
    <citation type="submission" date="2018-06" db="EMBL/GenBank/DDBJ databases">
        <authorList>
            <consortium name="Pathogen Informatics"/>
            <person name="Doyle S."/>
        </authorList>
    </citation>
    <scope>NUCLEOTIDE SEQUENCE [LARGE SCALE GENOMIC DNA]</scope>
    <source>
        <strain evidence="7 8">NCTC9081</strain>
    </source>
</reference>
<dbReference type="InterPro" id="IPR004107">
    <property type="entry name" value="Integrase_SAM-like_N"/>
</dbReference>
<dbReference type="PROSITE" id="PS51898">
    <property type="entry name" value="TYR_RECOMBINASE"/>
    <property type="match status" value="1"/>
</dbReference>
<protein>
    <submittedName>
        <fullName evidence="7">Tyrosine recombinase</fullName>
    </submittedName>
</protein>
<evidence type="ECO:0000313" key="7">
    <source>
        <dbReference type="EMBL" id="STJ20422.1"/>
    </source>
</evidence>
<dbReference type="InterPro" id="IPR010998">
    <property type="entry name" value="Integrase_recombinase_N"/>
</dbReference>
<dbReference type="FunFam" id="1.10.150.130:FF:000002">
    <property type="entry name" value="Tyrosine recombinase XerD"/>
    <property type="match status" value="1"/>
</dbReference>
<dbReference type="EMBL" id="UGCV01000008">
    <property type="protein sequence ID" value="STJ20422.1"/>
    <property type="molecule type" value="Genomic_DNA"/>
</dbReference>
<dbReference type="PANTHER" id="PTHR30349:SF90">
    <property type="entry name" value="TYROSINE RECOMBINASE XERD"/>
    <property type="match status" value="1"/>
</dbReference>
<dbReference type="Pfam" id="PF02899">
    <property type="entry name" value="Phage_int_SAM_1"/>
    <property type="match status" value="1"/>
</dbReference>
<dbReference type="InterPro" id="IPR044068">
    <property type="entry name" value="CB"/>
</dbReference>
<dbReference type="SUPFAM" id="SSF56349">
    <property type="entry name" value="DNA breaking-rejoining enzymes"/>
    <property type="match status" value="1"/>
</dbReference>
<dbReference type="GO" id="GO:0006310">
    <property type="term" value="P:DNA recombination"/>
    <property type="evidence" value="ECO:0007669"/>
    <property type="project" value="UniProtKB-KW"/>
</dbReference>
<evidence type="ECO:0000256" key="2">
    <source>
        <dbReference type="ARBA" id="ARBA00023125"/>
    </source>
</evidence>
<dbReference type="PANTHER" id="PTHR30349">
    <property type="entry name" value="PHAGE INTEGRASE-RELATED"/>
    <property type="match status" value="1"/>
</dbReference>
<evidence type="ECO:0000256" key="4">
    <source>
        <dbReference type="PROSITE-ProRule" id="PRU01248"/>
    </source>
</evidence>
<dbReference type="Gene3D" id="1.10.443.10">
    <property type="entry name" value="Intergrase catalytic core"/>
    <property type="match status" value="1"/>
</dbReference>
<accession>A0A376W8J6</accession>
<dbReference type="Gene3D" id="1.10.150.130">
    <property type="match status" value="1"/>
</dbReference>
<dbReference type="PROSITE" id="PS51900">
    <property type="entry name" value="CB"/>
    <property type="match status" value="1"/>
</dbReference>
<dbReference type="NCBIfam" id="NF001399">
    <property type="entry name" value="PRK00283.1"/>
    <property type="match status" value="1"/>
</dbReference>
<dbReference type="InterPro" id="IPR050090">
    <property type="entry name" value="Tyrosine_recombinase_XerCD"/>
</dbReference>
<keyword evidence="2 4" id="KW-0238">DNA-binding</keyword>
<dbReference type="Pfam" id="PF00589">
    <property type="entry name" value="Phage_integrase"/>
    <property type="match status" value="1"/>
</dbReference>
<sequence>MKQDLARIEQFLDALWLEKNLAENTLNAYRRDLSMMVEWLHHRGLTLATAQSDDLQALLAERLEGGYKATSSARLLSAVRRLFQYLYREKFREDDPSAHLASPKLPQRLPKDLSEAQVERLLQAPLIDQPLELRDKAMLEVLYATGLRVSELVGLTMSDISLRQGVVRVIGKGNKERLVPLGEEAVYWLETYLEHGRPWLLNGVSIDVLFPSQRAQQMTRQTFWHRIKHYAVLAGIDSEKAVTACVASRFCHSLIKSWCGFARGADATGPQRSLHHANLYACRYRASAATSSTASPAGVMSEKNRKIYEERFYVIYLVGSVFRLCSG</sequence>
<dbReference type="InterPro" id="IPR002104">
    <property type="entry name" value="Integrase_catalytic"/>
</dbReference>
<evidence type="ECO:0000259" key="5">
    <source>
        <dbReference type="PROSITE" id="PS51898"/>
    </source>
</evidence>
<dbReference type="InterPro" id="IPR013762">
    <property type="entry name" value="Integrase-like_cat_sf"/>
</dbReference>
<keyword evidence="3" id="KW-0233">DNA recombination</keyword>
<proteinExistence type="predicted"/>
<keyword evidence="1" id="KW-0229">DNA integration</keyword>
<evidence type="ECO:0000313" key="8">
    <source>
        <dbReference type="Proteomes" id="UP000254716"/>
    </source>
</evidence>
<evidence type="ECO:0000256" key="1">
    <source>
        <dbReference type="ARBA" id="ARBA00022908"/>
    </source>
</evidence>
<name>A0A376W8J6_ECOLX</name>
<evidence type="ECO:0000259" key="6">
    <source>
        <dbReference type="PROSITE" id="PS51900"/>
    </source>
</evidence>